<keyword evidence="3" id="KW-1185">Reference proteome</keyword>
<dbReference type="EMBL" id="OCNJ01000006">
    <property type="protein sequence ID" value="SOD96615.1"/>
    <property type="molecule type" value="Genomic_DNA"/>
</dbReference>
<dbReference type="Proteomes" id="UP000219621">
    <property type="component" value="Unassembled WGS sequence"/>
</dbReference>
<dbReference type="RefSeq" id="WP_097279792.1">
    <property type="nucleotide sequence ID" value="NZ_OCNJ01000006.1"/>
</dbReference>
<protein>
    <submittedName>
        <fullName evidence="2">Helix-turn-helix domain-containing protein</fullName>
    </submittedName>
</protein>
<dbReference type="Pfam" id="PF13730">
    <property type="entry name" value="HTH_36"/>
    <property type="match status" value="1"/>
</dbReference>
<proteinExistence type="predicted"/>
<sequence length="363" mass="38633">MNTEVSDSFLHRHQLLGLVINDSRGSKSRTHIAAMYWILERYNAGKGYAWPGYGYIAKNGNMDRTSAIRAVNLLEQLGYLTIERAEGGRASNRYTPNFDLIHMGSSVDATSGACATGSADATTAVADTQLGSGVDATSAVAHMQPDSSFYSSEEPGYEAGLTKEEEKTERRAAQADAPGGAPTHALKKRAAKAAAPNGASSLASKKASRDLFEAFIAVYPDDAGRDDWAWKAYSKAISQGVSHEQIMARVADATGYPGSWLKTLYSGSTPTTPETAMKPVEAPPVVEDEPILDAPATDPWDGVCIVRNATCANEIGAVVNVVGERAPAVVTHRSGDFYGVLFRDGRRTTTLSDHISLARGEAA</sequence>
<dbReference type="AlphaFoldDB" id="A0A286GM44"/>
<name>A0A286GM44_9PROT</name>
<gene>
    <name evidence="2" type="ORF">SAMN05421508_1065</name>
</gene>
<feature type="compositionally biased region" description="Basic and acidic residues" evidence="1">
    <location>
        <begin position="161"/>
        <end position="173"/>
    </location>
</feature>
<reference evidence="2 3" key="1">
    <citation type="submission" date="2017-09" db="EMBL/GenBank/DDBJ databases">
        <authorList>
            <person name="Ehlers B."/>
            <person name="Leendertz F.H."/>
        </authorList>
    </citation>
    <scope>NUCLEOTIDE SEQUENCE [LARGE SCALE GENOMIC DNA]</scope>
    <source>
        <strain evidence="2 3">USBA 140</strain>
    </source>
</reference>
<accession>A0A286GM44</accession>
<feature type="region of interest" description="Disordered" evidence="1">
    <location>
        <begin position="145"/>
        <end position="200"/>
    </location>
</feature>
<evidence type="ECO:0000256" key="1">
    <source>
        <dbReference type="SAM" id="MobiDB-lite"/>
    </source>
</evidence>
<evidence type="ECO:0000313" key="2">
    <source>
        <dbReference type="EMBL" id="SOD96615.1"/>
    </source>
</evidence>
<organism evidence="2 3">
    <name type="scientific">Caenispirillum bisanense</name>
    <dbReference type="NCBI Taxonomy" id="414052"/>
    <lineage>
        <taxon>Bacteria</taxon>
        <taxon>Pseudomonadati</taxon>
        <taxon>Pseudomonadota</taxon>
        <taxon>Alphaproteobacteria</taxon>
        <taxon>Rhodospirillales</taxon>
        <taxon>Novispirillaceae</taxon>
        <taxon>Caenispirillum</taxon>
    </lineage>
</organism>
<evidence type="ECO:0000313" key="3">
    <source>
        <dbReference type="Proteomes" id="UP000219621"/>
    </source>
</evidence>